<organism evidence="1 2">
    <name type="scientific">Crassostrea virginica</name>
    <name type="common">Eastern oyster</name>
    <dbReference type="NCBI Taxonomy" id="6565"/>
    <lineage>
        <taxon>Eukaryota</taxon>
        <taxon>Metazoa</taxon>
        <taxon>Spiralia</taxon>
        <taxon>Lophotrochozoa</taxon>
        <taxon>Mollusca</taxon>
        <taxon>Bivalvia</taxon>
        <taxon>Autobranchia</taxon>
        <taxon>Pteriomorphia</taxon>
        <taxon>Ostreida</taxon>
        <taxon>Ostreoidea</taxon>
        <taxon>Ostreidae</taxon>
        <taxon>Crassostrea</taxon>
    </lineage>
</organism>
<gene>
    <name evidence="2" type="primary">LOC111132901</name>
</gene>
<name>A0A8B8EA42_CRAVI</name>
<evidence type="ECO:0000313" key="2">
    <source>
        <dbReference type="RefSeq" id="XP_022336539.1"/>
    </source>
</evidence>
<sequence length="228" mass="26464">MLLYRTFPTKVSVQWRAANQGNTGPFRCAYECLVRRSCHSINFYPGKALCELLYLQQADMSYSTPSASQLHIEKSQMPPMVNVHPCNDSACGENERCEVLFNNNVICSITECSPLRMHKLWRPRHTHALAVGTEVEFYCLCHPALQTHVLKCNQNGAWRITHETKENIQRCRRYECDRHNNAIYIERTHGCYVFVNMKTPHHDAQAYCRASFSDAHLLCWTLWIKLVL</sequence>
<accession>A0A8B8EA42</accession>
<dbReference type="AlphaFoldDB" id="A0A8B8EA42"/>
<dbReference type="OrthoDB" id="10488429at2759"/>
<proteinExistence type="predicted"/>
<keyword evidence="1" id="KW-1185">Reference proteome</keyword>
<reference evidence="2" key="1">
    <citation type="submission" date="2025-08" db="UniProtKB">
        <authorList>
            <consortium name="RefSeq"/>
        </authorList>
    </citation>
    <scope>IDENTIFICATION</scope>
    <source>
        <tissue evidence="2">Whole sample</tissue>
    </source>
</reference>
<protein>
    <submittedName>
        <fullName evidence="2">Uncharacterized protein LOC111132901</fullName>
    </submittedName>
</protein>
<evidence type="ECO:0000313" key="1">
    <source>
        <dbReference type="Proteomes" id="UP000694844"/>
    </source>
</evidence>
<dbReference type="RefSeq" id="XP_022336539.1">
    <property type="nucleotide sequence ID" value="XM_022480831.1"/>
</dbReference>
<dbReference type="KEGG" id="cvn:111132901"/>
<dbReference type="Proteomes" id="UP000694844">
    <property type="component" value="Chromosome 5"/>
</dbReference>
<dbReference type="GeneID" id="111132901"/>